<evidence type="ECO:0000256" key="11">
    <source>
        <dbReference type="RuleBase" id="RU003357"/>
    </source>
</evidence>
<keyword evidence="8 10" id="KW-0472">Membrane</keyword>
<comment type="caution">
    <text evidence="15">The sequence shown here is derived from an EMBL/GenBank/DDBJ whole genome shotgun (WGS) entry which is preliminary data.</text>
</comment>
<comment type="similarity">
    <text evidence="10 11">Belongs to the TonB-dependent receptor family.</text>
</comment>
<keyword evidence="6" id="KW-0406">Ion transport</keyword>
<keyword evidence="15" id="KW-0675">Receptor</keyword>
<dbReference type="InterPro" id="IPR036942">
    <property type="entry name" value="Beta-barrel_TonB_sf"/>
</dbReference>
<feature type="chain" id="PRO_5046822652" evidence="12">
    <location>
        <begin position="22"/>
        <end position="615"/>
    </location>
</feature>
<sequence>MPNFTPKPLFISLFITGQAIAASEAPVVLDEIVVTPTLTPTTVANSLAPVTLFTREAIEKSQAQDLPELLKRVPGLDVQQTGGVGSTTKIFSRGTATRHTLVLIDGIRINQPTSGQGQISLIDLDTVERVEVVRGPKAAIYGAAAMGAVINIISLKDTDKTLAPELKISRGSHKTEKYVGGISGKIEDTFYNLKLGYHNTEGFNRSKSDSRKENDGFRNNSINAYLKHNLSQQTAITAYLFQNEGETEIDNFTPNNQFSEFTLQTLGTEINHQFTDSLNIKLGVSQAKDLSDTRNDLDDSLSYRFDSKHYSRTAQINWKLNKNHHLTLGYDYTDDHIIGESIFNKRSRYNHAYFIQDQITYGNHDIILGLRHEDNEQFGHHTSKQFSYGYWFNDDLQVIASFGESFAAPTFNDLYYPSYTYAGNRYQSNPNLNPEQAKHYELALKGFSDISSWRIGIFETQIKDLIANKNIPNSNIIQRQNINQAEIQGLEAELATELLGWNYTASLTLLDPKDKDTDNTLPSRSKQLLNMSLNKSWNRYTLGVEWFLQGKRHNVSGREDLSGYGSVNLLQSYKLTDDITLQWKINNIFDKDYETNKGFEEDGINTLVSLIYRPN</sequence>
<gene>
    <name evidence="15" type="ORF">ORQ98_23340</name>
</gene>
<dbReference type="InterPro" id="IPR000531">
    <property type="entry name" value="Beta-barrel_TonB"/>
</dbReference>
<dbReference type="Gene3D" id="2.40.170.20">
    <property type="entry name" value="TonB-dependent receptor, beta-barrel domain"/>
    <property type="match status" value="1"/>
</dbReference>
<evidence type="ECO:0000256" key="5">
    <source>
        <dbReference type="ARBA" id="ARBA00022729"/>
    </source>
</evidence>
<proteinExistence type="inferred from homology"/>
<reference evidence="15 16" key="1">
    <citation type="submission" date="2022-11" db="EMBL/GenBank/DDBJ databases">
        <title>Spartinivicinus poritis sp. nov., isolated from scleractinian coral Porites lutea.</title>
        <authorList>
            <person name="Zhang G."/>
            <person name="Cai L."/>
            <person name="Wei Q."/>
        </authorList>
    </citation>
    <scope>NUCLEOTIDE SEQUENCE [LARGE SCALE GENOMIC DNA]</scope>
    <source>
        <strain evidence="15 16">A2-2</strain>
    </source>
</reference>
<evidence type="ECO:0000313" key="16">
    <source>
        <dbReference type="Proteomes" id="UP001528823"/>
    </source>
</evidence>
<evidence type="ECO:0000256" key="1">
    <source>
        <dbReference type="ARBA" id="ARBA00004571"/>
    </source>
</evidence>
<dbReference type="InterPro" id="IPR012910">
    <property type="entry name" value="Plug_dom"/>
</dbReference>
<evidence type="ECO:0000259" key="14">
    <source>
        <dbReference type="Pfam" id="PF07715"/>
    </source>
</evidence>
<keyword evidence="3 10" id="KW-1134">Transmembrane beta strand</keyword>
<dbReference type="SUPFAM" id="SSF56935">
    <property type="entry name" value="Porins"/>
    <property type="match status" value="1"/>
</dbReference>
<name>A0ABT5UEU0_9GAMM</name>
<dbReference type="Pfam" id="PF00593">
    <property type="entry name" value="TonB_dep_Rec_b-barrel"/>
    <property type="match status" value="1"/>
</dbReference>
<keyword evidence="2 10" id="KW-0813">Transport</keyword>
<dbReference type="Gene3D" id="2.170.130.10">
    <property type="entry name" value="TonB-dependent receptor, plug domain"/>
    <property type="match status" value="1"/>
</dbReference>
<keyword evidence="5 12" id="KW-0732">Signal</keyword>
<organism evidence="15 16">
    <name type="scientific">Spartinivicinus poritis</name>
    <dbReference type="NCBI Taxonomy" id="2994640"/>
    <lineage>
        <taxon>Bacteria</taxon>
        <taxon>Pseudomonadati</taxon>
        <taxon>Pseudomonadota</taxon>
        <taxon>Gammaproteobacteria</taxon>
        <taxon>Oceanospirillales</taxon>
        <taxon>Zooshikellaceae</taxon>
        <taxon>Spartinivicinus</taxon>
    </lineage>
</organism>
<evidence type="ECO:0000256" key="7">
    <source>
        <dbReference type="ARBA" id="ARBA00023077"/>
    </source>
</evidence>
<evidence type="ECO:0000256" key="6">
    <source>
        <dbReference type="ARBA" id="ARBA00023065"/>
    </source>
</evidence>
<comment type="subcellular location">
    <subcellularLocation>
        <location evidence="1 10">Cell outer membrane</location>
        <topology evidence="1 10">Multi-pass membrane protein</topology>
    </subcellularLocation>
</comment>
<feature type="domain" description="TonB-dependent receptor-like beta-barrel" evidence="13">
    <location>
        <begin position="212"/>
        <end position="588"/>
    </location>
</feature>
<keyword evidence="7 11" id="KW-0798">TonB box</keyword>
<protein>
    <submittedName>
        <fullName evidence="15">TonB-dependent receptor</fullName>
    </submittedName>
</protein>
<accession>A0ABT5UEU0</accession>
<keyword evidence="16" id="KW-1185">Reference proteome</keyword>
<feature type="domain" description="TonB-dependent receptor plug" evidence="14">
    <location>
        <begin position="45"/>
        <end position="149"/>
    </location>
</feature>
<evidence type="ECO:0000256" key="10">
    <source>
        <dbReference type="PROSITE-ProRule" id="PRU01360"/>
    </source>
</evidence>
<dbReference type="PROSITE" id="PS52016">
    <property type="entry name" value="TONB_DEPENDENT_REC_3"/>
    <property type="match status" value="1"/>
</dbReference>
<evidence type="ECO:0000313" key="15">
    <source>
        <dbReference type="EMBL" id="MDE1464902.1"/>
    </source>
</evidence>
<keyword evidence="9 10" id="KW-0998">Cell outer membrane</keyword>
<dbReference type="Pfam" id="PF07715">
    <property type="entry name" value="Plug"/>
    <property type="match status" value="1"/>
</dbReference>
<dbReference type="PANTHER" id="PTHR30069">
    <property type="entry name" value="TONB-DEPENDENT OUTER MEMBRANE RECEPTOR"/>
    <property type="match status" value="1"/>
</dbReference>
<dbReference type="InterPro" id="IPR039426">
    <property type="entry name" value="TonB-dep_rcpt-like"/>
</dbReference>
<dbReference type="CDD" id="cd01347">
    <property type="entry name" value="ligand_gated_channel"/>
    <property type="match status" value="1"/>
</dbReference>
<evidence type="ECO:0000259" key="13">
    <source>
        <dbReference type="Pfam" id="PF00593"/>
    </source>
</evidence>
<dbReference type="InterPro" id="IPR037066">
    <property type="entry name" value="Plug_dom_sf"/>
</dbReference>
<evidence type="ECO:0000256" key="2">
    <source>
        <dbReference type="ARBA" id="ARBA00022448"/>
    </source>
</evidence>
<dbReference type="Proteomes" id="UP001528823">
    <property type="component" value="Unassembled WGS sequence"/>
</dbReference>
<dbReference type="EMBL" id="JAPMOU010000045">
    <property type="protein sequence ID" value="MDE1464902.1"/>
    <property type="molecule type" value="Genomic_DNA"/>
</dbReference>
<evidence type="ECO:0000256" key="9">
    <source>
        <dbReference type="ARBA" id="ARBA00023237"/>
    </source>
</evidence>
<feature type="signal peptide" evidence="12">
    <location>
        <begin position="1"/>
        <end position="21"/>
    </location>
</feature>
<evidence type="ECO:0000256" key="12">
    <source>
        <dbReference type="SAM" id="SignalP"/>
    </source>
</evidence>
<dbReference type="RefSeq" id="WP_274691209.1">
    <property type="nucleotide sequence ID" value="NZ_JAPMOU010000045.1"/>
</dbReference>
<dbReference type="PANTHER" id="PTHR30069:SF53">
    <property type="entry name" value="COLICIN I RECEPTOR-RELATED"/>
    <property type="match status" value="1"/>
</dbReference>
<evidence type="ECO:0000256" key="4">
    <source>
        <dbReference type="ARBA" id="ARBA00022692"/>
    </source>
</evidence>
<evidence type="ECO:0000256" key="8">
    <source>
        <dbReference type="ARBA" id="ARBA00023136"/>
    </source>
</evidence>
<keyword evidence="4 10" id="KW-0812">Transmembrane</keyword>
<evidence type="ECO:0000256" key="3">
    <source>
        <dbReference type="ARBA" id="ARBA00022452"/>
    </source>
</evidence>